<dbReference type="Gene3D" id="3.20.20.370">
    <property type="entry name" value="Glycoside hydrolase/deacetylase"/>
    <property type="match status" value="1"/>
</dbReference>
<dbReference type="EMBL" id="JAIOIV010000018">
    <property type="protein sequence ID" value="MBZ0155110.1"/>
    <property type="molecule type" value="Genomic_DNA"/>
</dbReference>
<dbReference type="SUPFAM" id="SSF88713">
    <property type="entry name" value="Glycoside hydrolase/deacetylase"/>
    <property type="match status" value="1"/>
</dbReference>
<protein>
    <submittedName>
        <fullName evidence="1">Polysaccharide deacetylase family protein</fullName>
    </submittedName>
</protein>
<name>A0A953JAG3_9BACT</name>
<organism evidence="1 2">
    <name type="scientific">Candidatus Nitrobium versatile</name>
    <dbReference type="NCBI Taxonomy" id="2884831"/>
    <lineage>
        <taxon>Bacteria</taxon>
        <taxon>Pseudomonadati</taxon>
        <taxon>Nitrospirota</taxon>
        <taxon>Nitrospiria</taxon>
        <taxon>Nitrospirales</taxon>
        <taxon>Nitrospiraceae</taxon>
        <taxon>Candidatus Nitrobium</taxon>
    </lineage>
</organism>
<reference evidence="1" key="2">
    <citation type="submission" date="2021-08" db="EMBL/GenBank/DDBJ databases">
        <authorList>
            <person name="Dalcin Martins P."/>
        </authorList>
    </citation>
    <scope>NUCLEOTIDE SEQUENCE</scope>
    <source>
        <strain evidence="1">MAG_39</strain>
    </source>
</reference>
<dbReference type="AlphaFoldDB" id="A0A953JAG3"/>
<gene>
    <name evidence="1" type="ORF">K8I29_02710</name>
</gene>
<reference evidence="1" key="1">
    <citation type="journal article" date="2021" name="bioRxiv">
        <title>Unraveling nitrogen, sulfur and carbon metabolic pathways and microbial community transcriptional responses to substrate deprivation and toxicity stresses in a bioreactor mimicking anoxic brackish coastal sediment conditions.</title>
        <authorList>
            <person name="Martins P.D."/>
            <person name="Echeveste M.J."/>
            <person name="Arshad A."/>
            <person name="Kurth J."/>
            <person name="Ouboter H."/>
            <person name="Jetten M.S.M."/>
            <person name="Welte C.U."/>
        </authorList>
    </citation>
    <scope>NUCLEOTIDE SEQUENCE</scope>
    <source>
        <strain evidence="1">MAG_39</strain>
    </source>
</reference>
<accession>A0A953JAG3</accession>
<dbReference type="InterPro" id="IPR011330">
    <property type="entry name" value="Glyco_hydro/deAcase_b/a-brl"/>
</dbReference>
<comment type="caution">
    <text evidence="1">The sequence shown here is derived from an EMBL/GenBank/DDBJ whole genome shotgun (WGS) entry which is preliminary data.</text>
</comment>
<dbReference type="GO" id="GO:0005975">
    <property type="term" value="P:carbohydrate metabolic process"/>
    <property type="evidence" value="ECO:0007669"/>
    <property type="project" value="InterPro"/>
</dbReference>
<sequence>MKLIITVDTEEDTWGQYSPSGHTVRNIERIPWLQDVFDTFHAKPSYLITYPVAKNEKSVALLKGIMERGGCEIGMHCHPWNTPPFEEVSNEMNSMLCNLDGKLQFRKLKHLHSTIQKNFCIDPVSFRSGRWGYNQSVANNLYHLGYRIDTSVTPYTDWTKFYGPSYRDLSPRPFRVPCEGPTRGEGTGCLMEVPATIGYLQRNFAVSNYLFKVLSGRQLRRLRLIGMLDRLNILNKVWLSPEKSDSRSMIRLAQRMMKNGYGLVNMFFHSPTLKAGLTDFVRNRKEEKHFVQCIREFLEFARAEGIESIRLSDSLQLLEGQGNGSCRPAVQ</sequence>
<dbReference type="Proteomes" id="UP000705867">
    <property type="component" value="Unassembled WGS sequence"/>
</dbReference>
<dbReference type="CDD" id="cd10935">
    <property type="entry name" value="CE4_WalW"/>
    <property type="match status" value="1"/>
</dbReference>
<evidence type="ECO:0000313" key="2">
    <source>
        <dbReference type="Proteomes" id="UP000705867"/>
    </source>
</evidence>
<evidence type="ECO:0000313" key="1">
    <source>
        <dbReference type="EMBL" id="MBZ0155110.1"/>
    </source>
</evidence>
<proteinExistence type="predicted"/>